<dbReference type="EMBL" id="HBUF01043696">
    <property type="protein sequence ID" value="CAG6618756.1"/>
    <property type="molecule type" value="Transcribed_RNA"/>
</dbReference>
<evidence type="ECO:0000313" key="1">
    <source>
        <dbReference type="EMBL" id="CAG6618756.1"/>
    </source>
</evidence>
<sequence>MADEEEREEGGEPHVLDEFVCGVVSGLKALTFCGDVNCCAFLGAQHRESVLPPGPGPWSKSCAVSLPGLHRGSGGVVDTNLPPLLPTYSTTLELLFGLCRTREVAIVWERELEVELTERMEAEEERRVVEMGEEVL</sequence>
<reference evidence="1" key="1">
    <citation type="submission" date="2021-05" db="EMBL/GenBank/DDBJ databases">
        <authorList>
            <person name="Alioto T."/>
            <person name="Alioto T."/>
            <person name="Gomez Garrido J."/>
        </authorList>
    </citation>
    <scope>NUCLEOTIDE SEQUENCE</scope>
</reference>
<name>A0A8D8PYF6_9HEMI</name>
<accession>A0A8D8PYF6</accession>
<dbReference type="AlphaFoldDB" id="A0A8D8PYF6"/>
<protein>
    <submittedName>
        <fullName evidence="1">Uncharacterized protein</fullName>
    </submittedName>
</protein>
<organism evidence="1">
    <name type="scientific">Cacopsylla melanoneura</name>
    <dbReference type="NCBI Taxonomy" id="428564"/>
    <lineage>
        <taxon>Eukaryota</taxon>
        <taxon>Metazoa</taxon>
        <taxon>Ecdysozoa</taxon>
        <taxon>Arthropoda</taxon>
        <taxon>Hexapoda</taxon>
        <taxon>Insecta</taxon>
        <taxon>Pterygota</taxon>
        <taxon>Neoptera</taxon>
        <taxon>Paraneoptera</taxon>
        <taxon>Hemiptera</taxon>
        <taxon>Sternorrhyncha</taxon>
        <taxon>Psylloidea</taxon>
        <taxon>Psyllidae</taxon>
        <taxon>Psyllinae</taxon>
        <taxon>Cacopsylla</taxon>
    </lineage>
</organism>
<proteinExistence type="predicted"/>